<feature type="transmembrane region" description="Helical" evidence="1">
    <location>
        <begin position="121"/>
        <end position="154"/>
    </location>
</feature>
<dbReference type="Proteomes" id="UP000198356">
    <property type="component" value="Unassembled WGS sequence"/>
</dbReference>
<protein>
    <submittedName>
        <fullName evidence="2">Putative membrane protein</fullName>
    </submittedName>
</protein>
<dbReference type="RefSeq" id="WP_089408176.1">
    <property type="nucleotide sequence ID" value="NZ_FZOU01000003.1"/>
</dbReference>
<proteinExistence type="predicted"/>
<reference evidence="2 3" key="1">
    <citation type="submission" date="2017-06" db="EMBL/GenBank/DDBJ databases">
        <authorList>
            <person name="Kim H.J."/>
            <person name="Triplett B.A."/>
        </authorList>
    </citation>
    <scope>NUCLEOTIDE SEQUENCE [LARGE SCALE GENOMIC DNA]</scope>
    <source>
        <strain evidence="2 3">DSM 18704</strain>
    </source>
</reference>
<keyword evidence="1" id="KW-0472">Membrane</keyword>
<sequence>MPTVAAKSDLEQARTPPAVIAAIVGVSVVASIFIFWLVYIHPPVDAAGASFNFLPGLNAALNAASAFALFAGYRFIRARLVQQHRNAMFAAFVFSSAFLVSYLATYFLHGETHLPIAHTGLLWYTYAIVLFATHIPLAIVALPLILITFFLSLTGRFPAHRRLARWTYPIWLYVSVSGVFVYFIQAVVRR</sequence>
<keyword evidence="3" id="KW-1185">Reference proteome</keyword>
<dbReference type="OrthoDB" id="9811380at2"/>
<keyword evidence="1" id="KW-0812">Transmembrane</keyword>
<dbReference type="AlphaFoldDB" id="A0A239ICJ0"/>
<dbReference type="PANTHER" id="PTHR37692">
    <property type="entry name" value="HYPOTHETICAL MEMBRANE SPANNING PROTEIN"/>
    <property type="match status" value="1"/>
</dbReference>
<feature type="transmembrane region" description="Helical" evidence="1">
    <location>
        <begin position="18"/>
        <end position="39"/>
    </location>
</feature>
<feature type="transmembrane region" description="Helical" evidence="1">
    <location>
        <begin position="88"/>
        <end position="109"/>
    </location>
</feature>
<accession>A0A239ICJ0</accession>
<name>A0A239ICJ0_9BACT</name>
<feature type="transmembrane region" description="Helical" evidence="1">
    <location>
        <begin position="59"/>
        <end position="76"/>
    </location>
</feature>
<organism evidence="2 3">
    <name type="scientific">Granulicella rosea</name>
    <dbReference type="NCBI Taxonomy" id="474952"/>
    <lineage>
        <taxon>Bacteria</taxon>
        <taxon>Pseudomonadati</taxon>
        <taxon>Acidobacteriota</taxon>
        <taxon>Terriglobia</taxon>
        <taxon>Terriglobales</taxon>
        <taxon>Acidobacteriaceae</taxon>
        <taxon>Granulicella</taxon>
    </lineage>
</organism>
<evidence type="ECO:0000313" key="3">
    <source>
        <dbReference type="Proteomes" id="UP000198356"/>
    </source>
</evidence>
<dbReference type="EMBL" id="FZOU01000003">
    <property type="protein sequence ID" value="SNS91132.1"/>
    <property type="molecule type" value="Genomic_DNA"/>
</dbReference>
<keyword evidence="1" id="KW-1133">Transmembrane helix</keyword>
<dbReference type="Pfam" id="PF04238">
    <property type="entry name" value="DUF420"/>
    <property type="match status" value="1"/>
</dbReference>
<dbReference type="InterPro" id="IPR007352">
    <property type="entry name" value="DUF420"/>
</dbReference>
<gene>
    <name evidence="2" type="ORF">SAMN05421770_10343</name>
</gene>
<dbReference type="PANTHER" id="PTHR37692:SF1">
    <property type="entry name" value="DUF420 DOMAIN-CONTAINING PROTEIN"/>
    <property type="match status" value="1"/>
</dbReference>
<evidence type="ECO:0000313" key="2">
    <source>
        <dbReference type="EMBL" id="SNS91132.1"/>
    </source>
</evidence>
<evidence type="ECO:0000256" key="1">
    <source>
        <dbReference type="SAM" id="Phobius"/>
    </source>
</evidence>
<feature type="transmembrane region" description="Helical" evidence="1">
    <location>
        <begin position="166"/>
        <end position="188"/>
    </location>
</feature>